<evidence type="ECO:0000313" key="2">
    <source>
        <dbReference type="EMBL" id="KAL2830956.1"/>
    </source>
</evidence>
<evidence type="ECO:0000313" key="3">
    <source>
        <dbReference type="Proteomes" id="UP001610446"/>
    </source>
</evidence>
<dbReference type="InterPro" id="IPR025337">
    <property type="entry name" value="Questin_oxidase-like"/>
</dbReference>
<keyword evidence="1" id="KW-0560">Oxidoreductase</keyword>
<keyword evidence="3" id="KW-1185">Reference proteome</keyword>
<name>A0ABR4IT55_9EURO</name>
<dbReference type="Proteomes" id="UP001610446">
    <property type="component" value="Unassembled WGS sequence"/>
</dbReference>
<sequence length="440" mass="49959">MATPYKIRLAPATNGVFSTSVLSDASAKKISEVLQDDMENHHCYFNDRGFHNHIVHFMLTIWVLGASPETIQRQYERESHRQRPCLPRDEKVISSLGDKQTFMGYMSKEVHYPNFLTFFQHELATKGVPSVLNEYLFSGDERAESMLSRMFGGLVHPIINLGFGIEFQQPAIIAQGLAQASVHSDYLGPLFLFPTERVAEKAGTGRPRKTLVQLMDEMRVDETLRASAQFGDSSVFGDGILQRAPELVVKYCSQWTVPEDKLDEKLAEMTNATIYFTATAQHPEKEIKFDFFYIHAVNLSLFFKPILDLPYLSIHSKARLLEMKGRVDLLIWASRKMPEPRIDDVKNYPIHMGWPEIFAKSYTHPSDDGHLSKFVRTVAHAQNLCCKYEADAEERGMRVTGDMWLKIGNMAVDSAGEVSGNMWVRGSGFSESWDKFGPRS</sequence>
<dbReference type="PANTHER" id="PTHR35870">
    <property type="entry name" value="PROTEIN, PUTATIVE (AFU_ORTHOLOGUE AFUA_5G03330)-RELATED"/>
    <property type="match status" value="1"/>
</dbReference>
<organism evidence="2 3">
    <name type="scientific">Aspergillus pseudoustus</name>
    <dbReference type="NCBI Taxonomy" id="1810923"/>
    <lineage>
        <taxon>Eukaryota</taxon>
        <taxon>Fungi</taxon>
        <taxon>Dikarya</taxon>
        <taxon>Ascomycota</taxon>
        <taxon>Pezizomycotina</taxon>
        <taxon>Eurotiomycetes</taxon>
        <taxon>Eurotiomycetidae</taxon>
        <taxon>Eurotiales</taxon>
        <taxon>Aspergillaceae</taxon>
        <taxon>Aspergillus</taxon>
        <taxon>Aspergillus subgen. Nidulantes</taxon>
    </lineage>
</organism>
<reference evidence="2 3" key="1">
    <citation type="submission" date="2024-07" db="EMBL/GenBank/DDBJ databases">
        <title>Section-level genome sequencing and comparative genomics of Aspergillus sections Usti and Cavernicolus.</title>
        <authorList>
            <consortium name="Lawrence Berkeley National Laboratory"/>
            <person name="Nybo J.L."/>
            <person name="Vesth T.C."/>
            <person name="Theobald S."/>
            <person name="Frisvad J.C."/>
            <person name="Larsen T.O."/>
            <person name="Kjaerboelling I."/>
            <person name="Rothschild-Mancinelli K."/>
            <person name="Lyhne E.K."/>
            <person name="Kogle M.E."/>
            <person name="Barry K."/>
            <person name="Clum A."/>
            <person name="Na H."/>
            <person name="Ledsgaard L."/>
            <person name="Lin J."/>
            <person name="Lipzen A."/>
            <person name="Kuo A."/>
            <person name="Riley R."/>
            <person name="Mondo S."/>
            <person name="Labutti K."/>
            <person name="Haridas S."/>
            <person name="Pangalinan J."/>
            <person name="Salamov A.A."/>
            <person name="Simmons B.A."/>
            <person name="Magnuson J.K."/>
            <person name="Chen J."/>
            <person name="Drula E."/>
            <person name="Henrissat B."/>
            <person name="Wiebenga A."/>
            <person name="Lubbers R.J."/>
            <person name="Gomes A.C."/>
            <person name="Makela M.R."/>
            <person name="Stajich J."/>
            <person name="Grigoriev I.V."/>
            <person name="Mortensen U.H."/>
            <person name="De Vries R.P."/>
            <person name="Baker S.E."/>
            <person name="Andersen M.R."/>
        </authorList>
    </citation>
    <scope>NUCLEOTIDE SEQUENCE [LARGE SCALE GENOMIC DNA]</scope>
    <source>
        <strain evidence="2 3">CBS 123904</strain>
    </source>
</reference>
<dbReference type="Pfam" id="PF14027">
    <property type="entry name" value="Questin_oxidase"/>
    <property type="match status" value="1"/>
</dbReference>
<dbReference type="EMBL" id="JBFXLU010000294">
    <property type="protein sequence ID" value="KAL2830956.1"/>
    <property type="molecule type" value="Genomic_DNA"/>
</dbReference>
<evidence type="ECO:0000256" key="1">
    <source>
        <dbReference type="ARBA" id="ARBA00023002"/>
    </source>
</evidence>
<proteinExistence type="predicted"/>
<comment type="caution">
    <text evidence="2">The sequence shown here is derived from an EMBL/GenBank/DDBJ whole genome shotgun (WGS) entry which is preliminary data.</text>
</comment>
<evidence type="ECO:0008006" key="4">
    <source>
        <dbReference type="Google" id="ProtNLM"/>
    </source>
</evidence>
<dbReference type="PANTHER" id="PTHR35870:SF1">
    <property type="entry name" value="PROTEIN, PUTATIVE (AFU_ORTHOLOGUE AFUA_5G03330)-RELATED"/>
    <property type="match status" value="1"/>
</dbReference>
<protein>
    <recommendedName>
        <fullName evidence="4">HypA-like protein</fullName>
    </recommendedName>
</protein>
<accession>A0ABR4IT55</accession>
<gene>
    <name evidence="2" type="ORF">BJY01DRAFT_260689</name>
</gene>